<gene>
    <name evidence="1" type="ordered locus">PSMK_12150</name>
</gene>
<protein>
    <submittedName>
        <fullName evidence="1">Uncharacterized protein</fullName>
    </submittedName>
</protein>
<organism evidence="1 2">
    <name type="scientific">Phycisphaera mikurensis (strain NBRC 102666 / KCTC 22515 / FYK2301M01)</name>
    <dbReference type="NCBI Taxonomy" id="1142394"/>
    <lineage>
        <taxon>Bacteria</taxon>
        <taxon>Pseudomonadati</taxon>
        <taxon>Planctomycetota</taxon>
        <taxon>Phycisphaerae</taxon>
        <taxon>Phycisphaerales</taxon>
        <taxon>Phycisphaeraceae</taxon>
        <taxon>Phycisphaera</taxon>
    </lineage>
</organism>
<dbReference type="STRING" id="1142394.PSMK_12150"/>
<dbReference type="HOGENOM" id="CLU_1128246_0_0_0"/>
<dbReference type="KEGG" id="phm:PSMK_12150"/>
<evidence type="ECO:0000313" key="1">
    <source>
        <dbReference type="EMBL" id="BAM03374.1"/>
    </source>
</evidence>
<dbReference type="Proteomes" id="UP000007881">
    <property type="component" value="Chromosome"/>
</dbReference>
<dbReference type="EMBL" id="AP012338">
    <property type="protein sequence ID" value="BAM03374.1"/>
    <property type="molecule type" value="Genomic_DNA"/>
</dbReference>
<sequence>MRPLLAALAAPLLLAGCASDRAEVAALRAENAALRERLEASATPPPAPSPELREDLATENRRLEALAGLPAKGELVDREQGRFRSVFDPASGRTTVLSARIAAASGALLGFSRYAVAVGFTHPGEALAAEDRPVDPLVLVLETLGSRSSRLAGAETAGLVVDGEAFVLPLEGYTLLSDRSLSDPRIRTQNAARPPKLDERLVFLLPREAARALGRSRGGELRLPGLTLGLTREHAALARAAALRSE</sequence>
<dbReference type="PROSITE" id="PS51257">
    <property type="entry name" value="PROKAR_LIPOPROTEIN"/>
    <property type="match status" value="1"/>
</dbReference>
<reference evidence="1 2" key="1">
    <citation type="submission" date="2012-02" db="EMBL/GenBank/DDBJ databases">
        <title>Complete genome sequence of Phycisphaera mikurensis NBRC 102666.</title>
        <authorList>
            <person name="Ankai A."/>
            <person name="Hosoyama A."/>
            <person name="Terui Y."/>
            <person name="Sekine M."/>
            <person name="Fukai R."/>
            <person name="Kato Y."/>
            <person name="Nakamura S."/>
            <person name="Yamada-Narita S."/>
            <person name="Kawakoshi A."/>
            <person name="Fukunaga Y."/>
            <person name="Yamazaki S."/>
            <person name="Fujita N."/>
        </authorList>
    </citation>
    <scope>NUCLEOTIDE SEQUENCE [LARGE SCALE GENOMIC DNA]</scope>
    <source>
        <strain evidence="2">NBRC 102666 / KCTC 22515 / FYK2301M01</strain>
    </source>
</reference>
<accession>I0IDN6</accession>
<name>I0IDN6_PHYMF</name>
<evidence type="ECO:0000313" key="2">
    <source>
        <dbReference type="Proteomes" id="UP000007881"/>
    </source>
</evidence>
<dbReference type="RefSeq" id="WP_014436593.1">
    <property type="nucleotide sequence ID" value="NC_017080.1"/>
</dbReference>
<dbReference type="AlphaFoldDB" id="I0IDN6"/>
<keyword evidence="2" id="KW-1185">Reference proteome</keyword>
<proteinExistence type="predicted"/>